<evidence type="ECO:0000256" key="1">
    <source>
        <dbReference type="SAM" id="Phobius"/>
    </source>
</evidence>
<keyword evidence="1" id="KW-1133">Transmembrane helix</keyword>
<keyword evidence="1" id="KW-0812">Transmembrane</keyword>
<evidence type="ECO:0000313" key="3">
    <source>
        <dbReference type="Proteomes" id="UP001500433"/>
    </source>
</evidence>
<protein>
    <submittedName>
        <fullName evidence="2">DUF4386 domain-containing protein</fullName>
    </submittedName>
</protein>
<reference evidence="3" key="1">
    <citation type="journal article" date="2019" name="Int. J. Syst. Evol. Microbiol.">
        <title>The Global Catalogue of Microorganisms (GCM) 10K type strain sequencing project: providing services to taxonomists for standard genome sequencing and annotation.</title>
        <authorList>
            <consortium name="The Broad Institute Genomics Platform"/>
            <consortium name="The Broad Institute Genome Sequencing Center for Infectious Disease"/>
            <person name="Wu L."/>
            <person name="Ma J."/>
        </authorList>
    </citation>
    <scope>NUCLEOTIDE SEQUENCE [LARGE SCALE GENOMIC DNA]</scope>
    <source>
        <strain evidence="3">JCM 18274</strain>
    </source>
</reference>
<feature type="transmembrane region" description="Helical" evidence="1">
    <location>
        <begin position="51"/>
        <end position="78"/>
    </location>
</feature>
<accession>A0ABP9F1D3</accession>
<feature type="transmembrane region" description="Helical" evidence="1">
    <location>
        <begin position="198"/>
        <end position="220"/>
    </location>
</feature>
<feature type="transmembrane region" description="Helical" evidence="1">
    <location>
        <begin position="134"/>
        <end position="158"/>
    </location>
</feature>
<evidence type="ECO:0000313" key="2">
    <source>
        <dbReference type="EMBL" id="GAA4891972.1"/>
    </source>
</evidence>
<keyword evidence="3" id="KW-1185">Reference proteome</keyword>
<sequence length="226" mass="24991">MNSKKKTARIAGILYLLIAITGGFGIMYAPSSIIVSDDATVSANNLINFDFIYSLSILSNIISQVLTIFLVLTLSRLFKDVNPKLTKYMVTFVLVAVPISFLNVLNLVAAQIFVSGAEFLKVFDSNQLNSLALVFLKLYEYGIAVVGIFWGLWLFPFGMLIIKSKLIPKIIGIFLTIGCFAYLIDSFIAILLPEYKESVSAIIMLPLAIGEFSTILWLLIKGVKEN</sequence>
<comment type="caution">
    <text evidence="2">The sequence shown here is derived from an EMBL/GenBank/DDBJ whole genome shotgun (WGS) entry which is preliminary data.</text>
</comment>
<feature type="transmembrane region" description="Helical" evidence="1">
    <location>
        <begin position="170"/>
        <end position="192"/>
    </location>
</feature>
<dbReference type="InterPro" id="IPR025495">
    <property type="entry name" value="DUF4386"/>
</dbReference>
<dbReference type="EMBL" id="BAABJH010000001">
    <property type="protein sequence ID" value="GAA4891972.1"/>
    <property type="molecule type" value="Genomic_DNA"/>
</dbReference>
<feature type="transmembrane region" description="Helical" evidence="1">
    <location>
        <begin position="12"/>
        <end position="31"/>
    </location>
</feature>
<dbReference type="Proteomes" id="UP001500433">
    <property type="component" value="Unassembled WGS sequence"/>
</dbReference>
<feature type="transmembrane region" description="Helical" evidence="1">
    <location>
        <begin position="90"/>
        <end position="114"/>
    </location>
</feature>
<dbReference type="RefSeq" id="WP_345273548.1">
    <property type="nucleotide sequence ID" value="NZ_BAABJH010000001.1"/>
</dbReference>
<organism evidence="2 3">
    <name type="scientific">Flaviramulus aquimarinus</name>
    <dbReference type="NCBI Taxonomy" id="1170456"/>
    <lineage>
        <taxon>Bacteria</taxon>
        <taxon>Pseudomonadati</taxon>
        <taxon>Bacteroidota</taxon>
        <taxon>Flavobacteriia</taxon>
        <taxon>Flavobacteriales</taxon>
        <taxon>Flavobacteriaceae</taxon>
        <taxon>Flaviramulus</taxon>
    </lineage>
</organism>
<dbReference type="Pfam" id="PF14329">
    <property type="entry name" value="DUF4386"/>
    <property type="match status" value="1"/>
</dbReference>
<name>A0ABP9F1D3_9FLAO</name>
<gene>
    <name evidence="2" type="ORF">GCM10023311_15490</name>
</gene>
<proteinExistence type="predicted"/>
<keyword evidence="1" id="KW-0472">Membrane</keyword>